<dbReference type="eggNOG" id="COG0531">
    <property type="taxonomic scope" value="Bacteria"/>
</dbReference>
<keyword evidence="5 6" id="KW-0472">Membrane</keyword>
<name>H8L2N6_FRAAD</name>
<dbReference type="Gene3D" id="1.20.1740.10">
    <property type="entry name" value="Amino acid/polyamine transporter I"/>
    <property type="match status" value="1"/>
</dbReference>
<evidence type="ECO:0000256" key="5">
    <source>
        <dbReference type="ARBA" id="ARBA00023136"/>
    </source>
</evidence>
<accession>H8L2N6</accession>
<evidence type="ECO:0000256" key="3">
    <source>
        <dbReference type="ARBA" id="ARBA00022692"/>
    </source>
</evidence>
<feature type="transmembrane region" description="Helical" evidence="6">
    <location>
        <begin position="392"/>
        <end position="412"/>
    </location>
</feature>
<dbReference type="Pfam" id="PF13520">
    <property type="entry name" value="AA_permease_2"/>
    <property type="match status" value="1"/>
</dbReference>
<feature type="transmembrane region" description="Helical" evidence="6">
    <location>
        <begin position="314"/>
        <end position="338"/>
    </location>
</feature>
<dbReference type="RefSeq" id="WP_014403398.1">
    <property type="nucleotide sequence ID" value="NC_017033.1"/>
</dbReference>
<dbReference type="EMBL" id="CP003350">
    <property type="protein sequence ID" value="AFC86395.1"/>
    <property type="molecule type" value="Genomic_DNA"/>
</dbReference>
<evidence type="ECO:0000313" key="7">
    <source>
        <dbReference type="EMBL" id="AFC86395.1"/>
    </source>
</evidence>
<comment type="subcellular location">
    <subcellularLocation>
        <location evidence="1">Membrane</location>
        <topology evidence="1">Multi-pass membrane protein</topology>
    </subcellularLocation>
</comment>
<evidence type="ECO:0000256" key="6">
    <source>
        <dbReference type="SAM" id="Phobius"/>
    </source>
</evidence>
<gene>
    <name evidence="7" type="ordered locus">Fraau_2011</name>
</gene>
<reference evidence="7" key="1">
    <citation type="submission" date="2012-02" db="EMBL/GenBank/DDBJ databases">
        <title>The complete genome of Frateuria aurantia DSM 6220.</title>
        <authorList>
            <consortium name="US DOE Joint Genome Institute (JGI-PGF)"/>
            <person name="Lucas S."/>
            <person name="Copeland A."/>
            <person name="Lapidus A."/>
            <person name="Glavina del Rio T."/>
            <person name="Dalin E."/>
            <person name="Tice H."/>
            <person name="Bruce D."/>
            <person name="Goodwin L."/>
            <person name="Pitluck S."/>
            <person name="Peters L."/>
            <person name="Ovchinnikova G."/>
            <person name="Teshima H."/>
            <person name="Kyrpides N."/>
            <person name="Mavromatis K."/>
            <person name="Ivanova N."/>
            <person name="Brettin T."/>
            <person name="Detter J.C."/>
            <person name="Han C."/>
            <person name="Larimer F."/>
            <person name="Land M."/>
            <person name="Hauser L."/>
            <person name="Markowitz V."/>
            <person name="Cheng J.-F."/>
            <person name="Hugenholtz P."/>
            <person name="Woyke T."/>
            <person name="Wu D."/>
            <person name="Brambilla E."/>
            <person name="Klenk H.-P."/>
            <person name="Eisen J.A."/>
        </authorList>
    </citation>
    <scope>NUCLEOTIDE SEQUENCE</scope>
    <source>
        <strain evidence="7">DSM 6220</strain>
    </source>
</reference>
<keyword evidence="4 6" id="KW-1133">Transmembrane helix</keyword>
<evidence type="ECO:0000313" key="8">
    <source>
        <dbReference type="Proteomes" id="UP000005234"/>
    </source>
</evidence>
<evidence type="ECO:0000256" key="2">
    <source>
        <dbReference type="ARBA" id="ARBA00022448"/>
    </source>
</evidence>
<dbReference type="PANTHER" id="PTHR43243:SF4">
    <property type="entry name" value="CATIONIC AMINO ACID TRANSPORTER 4"/>
    <property type="match status" value="1"/>
</dbReference>
<evidence type="ECO:0000256" key="1">
    <source>
        <dbReference type="ARBA" id="ARBA00004141"/>
    </source>
</evidence>
<keyword evidence="3 6" id="KW-0812">Transmembrane</keyword>
<sequence>MLDKLFAIRGVDIQNQENANSGLKRILGPWALTALGVGSIIGTGIFVMTGQAAAEHAGPAIVLSFLLAGCICGFSALCYAEFSSMIPVAGSAYSYAYATMGELAAWFIGWNLVLEYGISISAVAVSWSSYFLSFMQHFGLGLPSQLANSPIVFSQGHLALTGAWFNLPAVLVVLLLTGVCYVGIREAAWLNNAIVALKVGVVLLVILVGWHFVNSANWHPFIPPRSGDHYGWTGVFRGASVIFFAYVGFDAVTTASMEAKNPTRDMPFGIMASLIICTLLYIAMSGVLTGMESYTRLGTDAPVVTALLRHPALGWLRIVVEIGAIAGLASVILVMIVSQARIFFITARDGLLPPIFARIHPRYRTPHLNTLITGVVAALIGGLFPLDILGDLMSMGTIMGFMAVCLGILILRRTRPDLHRPFRVPCAPVVCTIGVLSTFGLLLTMGLRNWLLLGAWTAIGLLIYFGYGFRHSKLRDQSQS</sequence>
<proteinExistence type="predicted"/>
<dbReference type="PIRSF" id="PIRSF006060">
    <property type="entry name" value="AA_transporter"/>
    <property type="match status" value="1"/>
</dbReference>
<dbReference type="KEGG" id="fau:Fraau_2011"/>
<feature type="transmembrane region" description="Helical" evidence="6">
    <location>
        <begin position="60"/>
        <end position="82"/>
    </location>
</feature>
<dbReference type="GO" id="GO:0016020">
    <property type="term" value="C:membrane"/>
    <property type="evidence" value="ECO:0007669"/>
    <property type="project" value="UniProtKB-SubCell"/>
</dbReference>
<feature type="transmembrane region" description="Helical" evidence="6">
    <location>
        <begin position="189"/>
        <end position="210"/>
    </location>
</feature>
<protein>
    <submittedName>
        <fullName evidence="7">Amino acid transporter</fullName>
    </submittedName>
</protein>
<dbReference type="PANTHER" id="PTHR43243">
    <property type="entry name" value="INNER MEMBRANE TRANSPORTER YGJI-RELATED"/>
    <property type="match status" value="1"/>
</dbReference>
<feature type="transmembrane region" description="Helical" evidence="6">
    <location>
        <begin position="368"/>
        <end position="386"/>
    </location>
</feature>
<dbReference type="AlphaFoldDB" id="H8L2N6"/>
<feature type="transmembrane region" description="Helical" evidence="6">
    <location>
        <begin position="230"/>
        <end position="249"/>
    </location>
</feature>
<feature type="transmembrane region" description="Helical" evidence="6">
    <location>
        <begin position="158"/>
        <end position="182"/>
    </location>
</feature>
<dbReference type="HOGENOM" id="CLU_007946_15_7_6"/>
<feature type="transmembrane region" description="Helical" evidence="6">
    <location>
        <begin position="450"/>
        <end position="469"/>
    </location>
</feature>
<dbReference type="STRING" id="767434.Fraau_2011"/>
<evidence type="ECO:0000256" key="4">
    <source>
        <dbReference type="ARBA" id="ARBA00022989"/>
    </source>
</evidence>
<dbReference type="OrthoDB" id="9804700at2"/>
<feature type="transmembrane region" description="Helical" evidence="6">
    <location>
        <begin position="424"/>
        <end position="444"/>
    </location>
</feature>
<organism evidence="7 8">
    <name type="scientific">Frateuria aurantia (strain ATCC 33424 / DSM 6220 / KCTC 2777 / LMG 1558 / NBRC 3245 / NCIMB 13370)</name>
    <name type="common">Acetobacter aurantius</name>
    <dbReference type="NCBI Taxonomy" id="767434"/>
    <lineage>
        <taxon>Bacteria</taxon>
        <taxon>Pseudomonadati</taxon>
        <taxon>Pseudomonadota</taxon>
        <taxon>Gammaproteobacteria</taxon>
        <taxon>Lysobacterales</taxon>
        <taxon>Rhodanobacteraceae</taxon>
        <taxon>Frateuria</taxon>
    </lineage>
</organism>
<feature type="transmembrane region" description="Helical" evidence="6">
    <location>
        <begin position="270"/>
        <end position="294"/>
    </location>
</feature>
<feature type="transmembrane region" description="Helical" evidence="6">
    <location>
        <begin position="27"/>
        <end position="48"/>
    </location>
</feature>
<dbReference type="GO" id="GO:0015171">
    <property type="term" value="F:amino acid transmembrane transporter activity"/>
    <property type="evidence" value="ECO:0007669"/>
    <property type="project" value="TreeGrafter"/>
</dbReference>
<dbReference type="Proteomes" id="UP000005234">
    <property type="component" value="Chromosome"/>
</dbReference>
<keyword evidence="8" id="KW-1185">Reference proteome</keyword>
<keyword evidence="2" id="KW-0813">Transport</keyword>
<dbReference type="InterPro" id="IPR002293">
    <property type="entry name" value="AA/rel_permease1"/>
</dbReference>